<organism evidence="5 6">
    <name type="scientific">Actinidia chinensis var. chinensis</name>
    <name type="common">Chinese soft-hair kiwi</name>
    <dbReference type="NCBI Taxonomy" id="1590841"/>
    <lineage>
        <taxon>Eukaryota</taxon>
        <taxon>Viridiplantae</taxon>
        <taxon>Streptophyta</taxon>
        <taxon>Embryophyta</taxon>
        <taxon>Tracheophyta</taxon>
        <taxon>Spermatophyta</taxon>
        <taxon>Magnoliopsida</taxon>
        <taxon>eudicotyledons</taxon>
        <taxon>Gunneridae</taxon>
        <taxon>Pentapetalae</taxon>
        <taxon>asterids</taxon>
        <taxon>Ericales</taxon>
        <taxon>Actinidiaceae</taxon>
        <taxon>Actinidia</taxon>
    </lineage>
</organism>
<comment type="caution">
    <text evidence="5">The sequence shown here is derived from an EMBL/GenBank/DDBJ whole genome shotgun (WGS) entry which is preliminary data.</text>
</comment>
<dbReference type="OMA" id="MSAFQTG"/>
<dbReference type="PANTHER" id="PTHR12176:SF79">
    <property type="entry name" value="METHYLTRANSFERASE TYPE 11 DOMAIN-CONTAINING PROTEIN"/>
    <property type="match status" value="1"/>
</dbReference>
<dbReference type="FunFam" id="3.40.50.150:FF:000224">
    <property type="entry name" value="S-adenosyl-L-methionine-dependent methyltransferases superfamily protein"/>
    <property type="match status" value="1"/>
</dbReference>
<evidence type="ECO:0000259" key="4">
    <source>
        <dbReference type="Pfam" id="PF08241"/>
    </source>
</evidence>
<dbReference type="InterPro" id="IPR013216">
    <property type="entry name" value="Methyltransf_11"/>
</dbReference>
<gene>
    <name evidence="5" type="ORF">CEY00_Acc24502</name>
</gene>
<proteinExistence type="inferred from homology"/>
<keyword evidence="6" id="KW-1185">Reference proteome</keyword>
<sequence length="253" mass="28110">MTLGTTTQAYGDPSYWDNRYAQEPGTFDWYQKYPALAPLLHLYIPTHHRILVVGCGNSAFSEGMVDDGYVDVVNIDISSVAIEAMRKKCSNLPQLKYIKMDVRDMSAFQTGSFEAVVDKGTLDSLLCGSNSRLNATKMLEEVGRVLKDKGVYILITYGAPIYRLRLLRDALSCTIKLHVIEKLLSEESSGHKKWDLTSAIPLDDNGNSVEAALGKNPDVHYIYVCIKARPEAWSRGLKISSFSLVCLDSLCST</sequence>
<evidence type="ECO:0000256" key="2">
    <source>
        <dbReference type="ARBA" id="ARBA00022603"/>
    </source>
</evidence>
<evidence type="ECO:0000313" key="5">
    <source>
        <dbReference type="EMBL" id="PSR97853.1"/>
    </source>
</evidence>
<evidence type="ECO:0000256" key="3">
    <source>
        <dbReference type="ARBA" id="ARBA00022679"/>
    </source>
</evidence>
<dbReference type="OrthoDB" id="411785at2759"/>
<dbReference type="AlphaFoldDB" id="A0A2R6PVN7"/>
<dbReference type="GO" id="GO:0032259">
    <property type="term" value="P:methylation"/>
    <property type="evidence" value="ECO:0007669"/>
    <property type="project" value="UniProtKB-KW"/>
</dbReference>
<dbReference type="Pfam" id="PF08241">
    <property type="entry name" value="Methyltransf_11"/>
    <property type="match status" value="1"/>
</dbReference>
<keyword evidence="2 5" id="KW-0489">Methyltransferase</keyword>
<name>A0A2R6PVN7_ACTCC</name>
<dbReference type="STRING" id="1590841.A0A2R6PVN7"/>
<protein>
    <submittedName>
        <fullName evidence="5">Methyltransferase-like protein</fullName>
    </submittedName>
</protein>
<evidence type="ECO:0000313" key="6">
    <source>
        <dbReference type="Proteomes" id="UP000241394"/>
    </source>
</evidence>
<dbReference type="FunCoup" id="A0A2R6PVN7">
    <property type="interactions" value="23"/>
</dbReference>
<dbReference type="InParanoid" id="A0A2R6PVN7"/>
<reference evidence="6" key="2">
    <citation type="journal article" date="2018" name="BMC Genomics">
        <title>A manually annotated Actinidia chinensis var. chinensis (kiwifruit) genome highlights the challenges associated with draft genomes and gene prediction in plants.</title>
        <authorList>
            <person name="Pilkington S.M."/>
            <person name="Crowhurst R."/>
            <person name="Hilario E."/>
            <person name="Nardozza S."/>
            <person name="Fraser L."/>
            <person name="Peng Y."/>
            <person name="Gunaseelan K."/>
            <person name="Simpson R."/>
            <person name="Tahir J."/>
            <person name="Deroles S.C."/>
            <person name="Templeton K."/>
            <person name="Luo Z."/>
            <person name="Davy M."/>
            <person name="Cheng C."/>
            <person name="McNeilage M."/>
            <person name="Scaglione D."/>
            <person name="Liu Y."/>
            <person name="Zhang Q."/>
            <person name="Datson P."/>
            <person name="De Silva N."/>
            <person name="Gardiner S.E."/>
            <person name="Bassett H."/>
            <person name="Chagne D."/>
            <person name="McCallum J."/>
            <person name="Dzierzon H."/>
            <person name="Deng C."/>
            <person name="Wang Y.Y."/>
            <person name="Barron L."/>
            <person name="Manako K."/>
            <person name="Bowen J."/>
            <person name="Foster T.M."/>
            <person name="Erridge Z.A."/>
            <person name="Tiffin H."/>
            <person name="Waite C.N."/>
            <person name="Davies K.M."/>
            <person name="Grierson E.P."/>
            <person name="Laing W.A."/>
            <person name="Kirk R."/>
            <person name="Chen X."/>
            <person name="Wood M."/>
            <person name="Montefiori M."/>
            <person name="Brummell D.A."/>
            <person name="Schwinn K.E."/>
            <person name="Catanach A."/>
            <person name="Fullerton C."/>
            <person name="Li D."/>
            <person name="Meiyalaghan S."/>
            <person name="Nieuwenhuizen N."/>
            <person name="Read N."/>
            <person name="Prakash R."/>
            <person name="Hunter D."/>
            <person name="Zhang H."/>
            <person name="McKenzie M."/>
            <person name="Knabel M."/>
            <person name="Harris A."/>
            <person name="Allan A.C."/>
            <person name="Gleave A."/>
            <person name="Chen A."/>
            <person name="Janssen B.J."/>
            <person name="Plunkett B."/>
            <person name="Ampomah-Dwamena C."/>
            <person name="Voogd C."/>
            <person name="Leif D."/>
            <person name="Lafferty D."/>
            <person name="Souleyre E.J.F."/>
            <person name="Varkonyi-Gasic E."/>
            <person name="Gambi F."/>
            <person name="Hanley J."/>
            <person name="Yao J.L."/>
            <person name="Cheung J."/>
            <person name="David K.M."/>
            <person name="Warren B."/>
            <person name="Marsh K."/>
            <person name="Snowden K.C."/>
            <person name="Lin-Wang K."/>
            <person name="Brian L."/>
            <person name="Martinez-Sanchez M."/>
            <person name="Wang M."/>
            <person name="Ileperuma N."/>
            <person name="Macnee N."/>
            <person name="Campin R."/>
            <person name="McAtee P."/>
            <person name="Drummond R.S.M."/>
            <person name="Espley R.V."/>
            <person name="Ireland H.S."/>
            <person name="Wu R."/>
            <person name="Atkinson R.G."/>
            <person name="Karunairetnam S."/>
            <person name="Bulley S."/>
            <person name="Chunkath S."/>
            <person name="Hanley Z."/>
            <person name="Storey R."/>
            <person name="Thrimawithana A.H."/>
            <person name="Thomson S."/>
            <person name="David C."/>
            <person name="Testolin R."/>
            <person name="Huang H."/>
            <person name="Hellens R.P."/>
            <person name="Schaffer R.J."/>
        </authorList>
    </citation>
    <scope>NUCLEOTIDE SEQUENCE [LARGE SCALE GENOMIC DNA]</scope>
    <source>
        <strain evidence="6">cv. Red5</strain>
    </source>
</reference>
<dbReference type="InterPro" id="IPR029063">
    <property type="entry name" value="SAM-dependent_MTases_sf"/>
</dbReference>
<evidence type="ECO:0000256" key="1">
    <source>
        <dbReference type="ARBA" id="ARBA00008361"/>
    </source>
</evidence>
<keyword evidence="3 5" id="KW-0808">Transferase</keyword>
<dbReference type="SUPFAM" id="SSF53335">
    <property type="entry name" value="S-adenosyl-L-methionine-dependent methyltransferases"/>
    <property type="match status" value="1"/>
</dbReference>
<comment type="similarity">
    <text evidence="1">Belongs to the methyltransferase superfamily.</text>
</comment>
<dbReference type="Gene3D" id="3.40.50.150">
    <property type="entry name" value="Vaccinia Virus protein VP39"/>
    <property type="match status" value="1"/>
</dbReference>
<dbReference type="InterPro" id="IPR051419">
    <property type="entry name" value="Lys/N-term_MeTrsfase_sf"/>
</dbReference>
<dbReference type="GO" id="GO:0009820">
    <property type="term" value="P:alkaloid metabolic process"/>
    <property type="evidence" value="ECO:0007669"/>
    <property type="project" value="UniProtKB-KW"/>
</dbReference>
<dbReference type="CDD" id="cd02440">
    <property type="entry name" value="AdoMet_MTases"/>
    <property type="match status" value="1"/>
</dbReference>
<dbReference type="PANTHER" id="PTHR12176">
    <property type="entry name" value="SAM-DEPENDENT METHYLTRANSFERASE SUPERFAMILY PROTEIN"/>
    <property type="match status" value="1"/>
</dbReference>
<accession>A0A2R6PVN7</accession>
<reference evidence="5 6" key="1">
    <citation type="submission" date="2017-07" db="EMBL/GenBank/DDBJ databases">
        <title>An improved, manually edited Actinidia chinensis var. chinensis (kiwifruit) genome highlights the challenges associated with draft genomes and gene prediction in plants.</title>
        <authorList>
            <person name="Pilkington S."/>
            <person name="Crowhurst R."/>
            <person name="Hilario E."/>
            <person name="Nardozza S."/>
            <person name="Fraser L."/>
            <person name="Peng Y."/>
            <person name="Gunaseelan K."/>
            <person name="Simpson R."/>
            <person name="Tahir J."/>
            <person name="Deroles S."/>
            <person name="Templeton K."/>
            <person name="Luo Z."/>
            <person name="Davy M."/>
            <person name="Cheng C."/>
            <person name="Mcneilage M."/>
            <person name="Scaglione D."/>
            <person name="Liu Y."/>
            <person name="Zhang Q."/>
            <person name="Datson P."/>
            <person name="De Silva N."/>
            <person name="Gardiner S."/>
            <person name="Bassett H."/>
            <person name="Chagne D."/>
            <person name="Mccallum J."/>
            <person name="Dzierzon H."/>
            <person name="Deng C."/>
            <person name="Wang Y.-Y."/>
            <person name="Barron N."/>
            <person name="Manako K."/>
            <person name="Bowen J."/>
            <person name="Foster T."/>
            <person name="Erridge Z."/>
            <person name="Tiffin H."/>
            <person name="Waite C."/>
            <person name="Davies K."/>
            <person name="Grierson E."/>
            <person name="Laing W."/>
            <person name="Kirk R."/>
            <person name="Chen X."/>
            <person name="Wood M."/>
            <person name="Montefiori M."/>
            <person name="Brummell D."/>
            <person name="Schwinn K."/>
            <person name="Catanach A."/>
            <person name="Fullerton C."/>
            <person name="Li D."/>
            <person name="Meiyalaghan S."/>
            <person name="Nieuwenhuizen N."/>
            <person name="Read N."/>
            <person name="Prakash R."/>
            <person name="Hunter D."/>
            <person name="Zhang H."/>
            <person name="Mckenzie M."/>
            <person name="Knabel M."/>
            <person name="Harris A."/>
            <person name="Allan A."/>
            <person name="Chen A."/>
            <person name="Janssen B."/>
            <person name="Plunkett B."/>
            <person name="Dwamena C."/>
            <person name="Voogd C."/>
            <person name="Leif D."/>
            <person name="Lafferty D."/>
            <person name="Souleyre E."/>
            <person name="Varkonyi-Gasic E."/>
            <person name="Gambi F."/>
            <person name="Hanley J."/>
            <person name="Yao J.-L."/>
            <person name="Cheung J."/>
            <person name="David K."/>
            <person name="Warren B."/>
            <person name="Marsh K."/>
            <person name="Snowden K."/>
            <person name="Lin-Wang K."/>
            <person name="Brian L."/>
            <person name="Martinez-Sanchez M."/>
            <person name="Wang M."/>
            <person name="Ileperuma N."/>
            <person name="Macnee N."/>
            <person name="Campin R."/>
            <person name="Mcatee P."/>
            <person name="Drummond R."/>
            <person name="Espley R."/>
            <person name="Ireland H."/>
            <person name="Wu R."/>
            <person name="Atkinson R."/>
            <person name="Karunairetnam S."/>
            <person name="Bulley S."/>
            <person name="Chunkath S."/>
            <person name="Hanley Z."/>
            <person name="Storey R."/>
            <person name="Thrimawithana A."/>
            <person name="Thomson S."/>
            <person name="David C."/>
            <person name="Testolin R."/>
        </authorList>
    </citation>
    <scope>NUCLEOTIDE SEQUENCE [LARGE SCALE GENOMIC DNA]</scope>
    <source>
        <strain evidence="6">cv. Red5</strain>
        <tissue evidence="5">Young leaf</tissue>
    </source>
</reference>
<dbReference type="GO" id="GO:0008757">
    <property type="term" value="F:S-adenosylmethionine-dependent methyltransferase activity"/>
    <property type="evidence" value="ECO:0007669"/>
    <property type="project" value="InterPro"/>
</dbReference>
<dbReference type="Proteomes" id="UP000241394">
    <property type="component" value="Chromosome LG22"/>
</dbReference>
<dbReference type="EMBL" id="NKQK01000022">
    <property type="protein sequence ID" value="PSR97853.1"/>
    <property type="molecule type" value="Genomic_DNA"/>
</dbReference>
<feature type="domain" description="Methyltransferase type 11" evidence="4">
    <location>
        <begin position="51"/>
        <end position="153"/>
    </location>
</feature>
<dbReference type="Gramene" id="PSR97853">
    <property type="protein sequence ID" value="PSR97853"/>
    <property type="gene ID" value="CEY00_Acc24502"/>
</dbReference>